<dbReference type="Pfam" id="PF13520">
    <property type="entry name" value="AA_permease_2"/>
    <property type="match status" value="1"/>
</dbReference>
<dbReference type="Gene3D" id="1.20.1740.10">
    <property type="entry name" value="Amino acid/polyamine transporter I"/>
    <property type="match status" value="1"/>
</dbReference>
<evidence type="ECO:0000313" key="7">
    <source>
        <dbReference type="EMBL" id="SGZ52932.1"/>
    </source>
</evidence>
<feature type="transmembrane region" description="Helical" evidence="6">
    <location>
        <begin position="496"/>
        <end position="516"/>
    </location>
</feature>
<keyword evidence="4 6" id="KW-0472">Membrane</keyword>
<dbReference type="PANTHER" id="PTHR11785">
    <property type="entry name" value="AMINO ACID TRANSPORTER"/>
    <property type="match status" value="1"/>
</dbReference>
<sequence length="589" mass="64413">MSTFLSKSLDIASFLLFGIDRSNSESKVKDDVESSNSDDTQDSYGAPVEKENPLGYQASSWSIFYMIIQGVIGTGIFATPGSILKSVGSIGAAYIFWVVGFIVTLFQVVVYIEFVTYFRRRSGGEVVYLEQAYPRPQFLVPVVYAAVTVILSFSTSSASAFASYIFKAAGHSPTSWEQRGLAVVPLFLCAGITAFNTKLAIRLNSFLGFVKIVFIFFIIISGLVVLGGGTRVGNTHSVFNNAWEGTTTDGNSISNAILKVVFSYGGTGYAFGVVAETVPTNTIRAYKTFVPWTLFFIFILYILINTVYFAGIGTVKEIKSAGTLVSSVYFEKVFGTKAAQGALSSFVAISAFGHLLGVFIAHSRSLRECGRQGVLPYPKLWTSVKPWGTPLFPILVTLIVNLVILLAPPPGDAYNFVVDMGSYSGSIFNCVLFIGLLKLRKARRKQGLGYREFHVWTPVVIIAIAWTLFVVAMAFVPPKGTLKGSDVSFFYATYPITTIALIGVCIAYYLVWAFLLPKLGKYQNKIETFQLPSGELGHSVVKVPLDRVAEWEATHESNVVNIEEVFNTTSNDDISAKQKTDVNVSQRSV</sequence>
<dbReference type="EMBL" id="LT635766">
    <property type="protein sequence ID" value="SGZ52932.1"/>
    <property type="molecule type" value="Genomic_DNA"/>
</dbReference>
<accession>A0A1L0D8S5</accession>
<evidence type="ECO:0000256" key="6">
    <source>
        <dbReference type="SAM" id="Phobius"/>
    </source>
</evidence>
<evidence type="ECO:0000256" key="3">
    <source>
        <dbReference type="ARBA" id="ARBA00022989"/>
    </source>
</evidence>
<dbReference type="InterPro" id="IPR050598">
    <property type="entry name" value="AminoAcid_Transporter"/>
</dbReference>
<feature type="transmembrane region" description="Helical" evidence="6">
    <location>
        <begin position="289"/>
        <end position="310"/>
    </location>
</feature>
<dbReference type="InterPro" id="IPR002293">
    <property type="entry name" value="AA/rel_permease1"/>
</dbReference>
<feature type="transmembrane region" description="Helical" evidence="6">
    <location>
        <begin position="207"/>
        <end position="226"/>
    </location>
</feature>
<feature type="transmembrane region" description="Helical" evidence="6">
    <location>
        <begin position="455"/>
        <end position="476"/>
    </location>
</feature>
<feature type="transmembrane region" description="Helical" evidence="6">
    <location>
        <begin position="138"/>
        <end position="166"/>
    </location>
</feature>
<keyword evidence="3 6" id="KW-1133">Transmembrane helix</keyword>
<protein>
    <submittedName>
        <fullName evidence="7">CIC11C00000001756</fullName>
    </submittedName>
</protein>
<feature type="transmembrane region" description="Helical" evidence="6">
    <location>
        <begin position="178"/>
        <end position="195"/>
    </location>
</feature>
<reference evidence="7 8" key="1">
    <citation type="submission" date="2016-10" db="EMBL/GenBank/DDBJ databases">
        <authorList>
            <person name="de Groot N.N."/>
        </authorList>
    </citation>
    <scope>NUCLEOTIDE SEQUENCE [LARGE SCALE GENOMIC DNA]</scope>
    <source>
        <strain evidence="7 8">PYCC 4715</strain>
    </source>
</reference>
<dbReference type="Proteomes" id="UP000182259">
    <property type="component" value="Chromosome III"/>
</dbReference>
<dbReference type="GO" id="GO:0015179">
    <property type="term" value="F:L-amino acid transmembrane transporter activity"/>
    <property type="evidence" value="ECO:0007669"/>
    <property type="project" value="TreeGrafter"/>
</dbReference>
<feature type="transmembrane region" description="Helical" evidence="6">
    <location>
        <begin position="387"/>
        <end position="407"/>
    </location>
</feature>
<name>A0A1L0D8S5_9ASCO</name>
<evidence type="ECO:0000256" key="4">
    <source>
        <dbReference type="ARBA" id="ARBA00023136"/>
    </source>
</evidence>
<evidence type="ECO:0000256" key="5">
    <source>
        <dbReference type="SAM" id="MobiDB-lite"/>
    </source>
</evidence>
<proteinExistence type="predicted"/>
<dbReference type="GO" id="GO:0016020">
    <property type="term" value="C:membrane"/>
    <property type="evidence" value="ECO:0007669"/>
    <property type="project" value="UniProtKB-SubCell"/>
</dbReference>
<dbReference type="PANTHER" id="PTHR11785:SF353">
    <property type="entry name" value="METHIONINE TRANSPORTER (EUROFUNG)"/>
    <property type="match status" value="1"/>
</dbReference>
<evidence type="ECO:0000256" key="2">
    <source>
        <dbReference type="ARBA" id="ARBA00022692"/>
    </source>
</evidence>
<feature type="transmembrane region" description="Helical" evidence="6">
    <location>
        <begin position="95"/>
        <end position="118"/>
    </location>
</feature>
<feature type="transmembrane region" description="Helical" evidence="6">
    <location>
        <begin position="413"/>
        <end position="434"/>
    </location>
</feature>
<organism evidence="7 8">
    <name type="scientific">Sungouiella intermedia</name>
    <dbReference type="NCBI Taxonomy" id="45354"/>
    <lineage>
        <taxon>Eukaryota</taxon>
        <taxon>Fungi</taxon>
        <taxon>Dikarya</taxon>
        <taxon>Ascomycota</taxon>
        <taxon>Saccharomycotina</taxon>
        <taxon>Pichiomycetes</taxon>
        <taxon>Metschnikowiaceae</taxon>
        <taxon>Sungouiella</taxon>
    </lineage>
</organism>
<gene>
    <name evidence="7" type="ORF">SAMEA4029009_CIC11G00000001756</name>
</gene>
<evidence type="ECO:0000313" key="8">
    <source>
        <dbReference type="Proteomes" id="UP000182259"/>
    </source>
</evidence>
<evidence type="ECO:0000256" key="1">
    <source>
        <dbReference type="ARBA" id="ARBA00004141"/>
    </source>
</evidence>
<feature type="transmembrane region" description="Helical" evidence="6">
    <location>
        <begin position="342"/>
        <end position="361"/>
    </location>
</feature>
<dbReference type="AlphaFoldDB" id="A0A1L0D8S5"/>
<keyword evidence="2 6" id="KW-0812">Transmembrane</keyword>
<feature type="region of interest" description="Disordered" evidence="5">
    <location>
        <begin position="28"/>
        <end position="51"/>
    </location>
</feature>
<feature type="transmembrane region" description="Helical" evidence="6">
    <location>
        <begin position="63"/>
        <end position="83"/>
    </location>
</feature>
<comment type="subcellular location">
    <subcellularLocation>
        <location evidence="1">Membrane</location>
        <topology evidence="1">Multi-pass membrane protein</topology>
    </subcellularLocation>
</comment>